<accession>A0ACC5RAV8</accession>
<dbReference type="EMBL" id="JAENHL010000008">
    <property type="protein sequence ID" value="MBK1869605.1"/>
    <property type="molecule type" value="Genomic_DNA"/>
</dbReference>
<sequence>MRNYVTVLSVLGACAFLAGGVEAASPVAQLSNVEGKVYVNKGDGFTPVKGTVELSKGDRIMVGEKGSASIGYYLAGCDVMLTSSSMTTISEKAPCKGSSTLSTQGLVSGAGGMGIGPLVPAVGVATMVGLGTSVATSSNDRNNDNGQSP</sequence>
<name>A0ACC5RAV8_9HYPH</name>
<organism evidence="1 2">
    <name type="scientific">Taklimakanibacter albus</name>
    <dbReference type="NCBI Taxonomy" id="2800327"/>
    <lineage>
        <taxon>Bacteria</taxon>
        <taxon>Pseudomonadati</taxon>
        <taxon>Pseudomonadota</taxon>
        <taxon>Alphaproteobacteria</taxon>
        <taxon>Hyphomicrobiales</taxon>
        <taxon>Aestuariivirgaceae</taxon>
        <taxon>Taklimakanibacter</taxon>
    </lineage>
</organism>
<evidence type="ECO:0000313" key="2">
    <source>
        <dbReference type="Proteomes" id="UP000616151"/>
    </source>
</evidence>
<dbReference type="Proteomes" id="UP000616151">
    <property type="component" value="Unassembled WGS sequence"/>
</dbReference>
<proteinExistence type="predicted"/>
<gene>
    <name evidence="1" type="ORF">JHL16_24810</name>
</gene>
<reference evidence="1" key="1">
    <citation type="submission" date="2021-01" db="EMBL/GenBank/DDBJ databases">
        <authorList>
            <person name="Sun Q."/>
        </authorList>
    </citation>
    <scope>NUCLEOTIDE SEQUENCE</scope>
    <source>
        <strain evidence="1">YIM B02566</strain>
    </source>
</reference>
<protein>
    <submittedName>
        <fullName evidence="1">Uncharacterized protein</fullName>
    </submittedName>
</protein>
<comment type="caution">
    <text evidence="1">The sequence shown here is derived from an EMBL/GenBank/DDBJ whole genome shotgun (WGS) entry which is preliminary data.</text>
</comment>
<evidence type="ECO:0000313" key="1">
    <source>
        <dbReference type="EMBL" id="MBK1869605.1"/>
    </source>
</evidence>
<keyword evidence="2" id="KW-1185">Reference proteome</keyword>